<evidence type="ECO:0000313" key="3">
    <source>
        <dbReference type="Proteomes" id="UP000649617"/>
    </source>
</evidence>
<feature type="transmembrane region" description="Helical" evidence="1">
    <location>
        <begin position="90"/>
        <end position="112"/>
    </location>
</feature>
<comment type="caution">
    <text evidence="2">The sequence shown here is derived from an EMBL/GenBank/DDBJ whole genome shotgun (WGS) entry which is preliminary data.</text>
</comment>
<reference evidence="2" key="1">
    <citation type="submission" date="2021-02" db="EMBL/GenBank/DDBJ databases">
        <authorList>
            <person name="Dougan E. K."/>
            <person name="Rhodes N."/>
            <person name="Thang M."/>
            <person name="Chan C."/>
        </authorList>
    </citation>
    <scope>NUCLEOTIDE SEQUENCE</scope>
</reference>
<dbReference type="OrthoDB" id="411163at2759"/>
<organism evidence="2 3">
    <name type="scientific">Symbiodinium pilosum</name>
    <name type="common">Dinoflagellate</name>
    <dbReference type="NCBI Taxonomy" id="2952"/>
    <lineage>
        <taxon>Eukaryota</taxon>
        <taxon>Sar</taxon>
        <taxon>Alveolata</taxon>
        <taxon>Dinophyceae</taxon>
        <taxon>Suessiales</taxon>
        <taxon>Symbiodiniaceae</taxon>
        <taxon>Symbiodinium</taxon>
    </lineage>
</organism>
<keyword evidence="1" id="KW-0812">Transmembrane</keyword>
<gene>
    <name evidence="2" type="primary">HERC1</name>
    <name evidence="2" type="ORF">SPIL2461_LOCUS20558</name>
</gene>
<keyword evidence="1" id="KW-0472">Membrane</keyword>
<accession>A0A812X6S6</accession>
<sequence length="157" mass="17268">VCALALRSLVQSFAAPDTVERCGSGDVMEMDIDSVTPGCKMHLIYGDEYCGSVAKCMFSIFRCMIGDCTSAGGRSLTMIFSNGFGLRFDILYAFSMVCVLFGLFNIITAIFVEATLNGLKETEIQRKYAKAYETSYMTEQLAKLVVCVASQTQMMRS</sequence>
<feature type="non-terminal residue" evidence="2">
    <location>
        <position position="157"/>
    </location>
</feature>
<keyword evidence="3" id="KW-1185">Reference proteome</keyword>
<keyword evidence="1" id="KW-1133">Transmembrane helix</keyword>
<dbReference type="Proteomes" id="UP000649617">
    <property type="component" value="Unassembled WGS sequence"/>
</dbReference>
<dbReference type="AlphaFoldDB" id="A0A812X6S6"/>
<dbReference type="EMBL" id="CAJNIZ010045473">
    <property type="protein sequence ID" value="CAE7721168.1"/>
    <property type="molecule type" value="Genomic_DNA"/>
</dbReference>
<name>A0A812X6S6_SYMPI</name>
<feature type="non-terminal residue" evidence="2">
    <location>
        <position position="1"/>
    </location>
</feature>
<evidence type="ECO:0000313" key="2">
    <source>
        <dbReference type="EMBL" id="CAE7721168.1"/>
    </source>
</evidence>
<protein>
    <submittedName>
        <fullName evidence="2">HERC1 protein</fullName>
    </submittedName>
</protein>
<proteinExistence type="predicted"/>
<evidence type="ECO:0000256" key="1">
    <source>
        <dbReference type="SAM" id="Phobius"/>
    </source>
</evidence>